<name>A0A5F9CZ54_RABIT</name>
<dbReference type="CDD" id="cd00190">
    <property type="entry name" value="Tryp_SPc"/>
    <property type="match status" value="1"/>
</dbReference>
<accession>A0A5F9CZ54</accession>
<dbReference type="InterPro" id="IPR033116">
    <property type="entry name" value="TRYPSIN_SER"/>
</dbReference>
<dbReference type="InterPro" id="IPR001314">
    <property type="entry name" value="Peptidase_S1A"/>
</dbReference>
<dbReference type="Gene3D" id="2.40.10.10">
    <property type="entry name" value="Trypsin-like serine proteases"/>
    <property type="match status" value="1"/>
</dbReference>
<dbReference type="GO" id="GO:0006508">
    <property type="term" value="P:proteolysis"/>
    <property type="evidence" value="ECO:0007669"/>
    <property type="project" value="UniProtKB-KW"/>
</dbReference>
<keyword evidence="6" id="KW-1185">Reference proteome</keyword>
<dbReference type="AlphaFoldDB" id="A0A5F9CZ54"/>
<dbReference type="InterPro" id="IPR018114">
    <property type="entry name" value="TRYPSIN_HIS"/>
</dbReference>
<evidence type="ECO:0000313" key="5">
    <source>
        <dbReference type="Ensembl" id="ENSOCUP00000038743.1"/>
    </source>
</evidence>
<evidence type="ECO:0000313" key="6">
    <source>
        <dbReference type="Proteomes" id="UP000001811"/>
    </source>
</evidence>
<dbReference type="STRING" id="9986.ENSOCUP00000038743"/>
<dbReference type="FunFam" id="2.40.10.10:FF:000039">
    <property type="entry name" value="Brain-specific serine protease 4"/>
    <property type="match status" value="1"/>
</dbReference>
<dbReference type="Bgee" id="ENSOCUG00000021850">
    <property type="expression patterns" value="Expressed in testis and 4 other cell types or tissues"/>
</dbReference>
<reference evidence="5" key="3">
    <citation type="submission" date="2025-09" db="UniProtKB">
        <authorList>
            <consortium name="Ensembl"/>
        </authorList>
    </citation>
    <scope>IDENTIFICATION</scope>
    <source>
        <strain evidence="5">Thorbecke</strain>
    </source>
</reference>
<dbReference type="PANTHER" id="PTHR24253">
    <property type="entry name" value="TRANSMEMBRANE PROTEASE SERINE"/>
    <property type="match status" value="1"/>
</dbReference>
<dbReference type="GO" id="GO:0004252">
    <property type="term" value="F:serine-type endopeptidase activity"/>
    <property type="evidence" value="ECO:0007669"/>
    <property type="project" value="InterPro"/>
</dbReference>
<dbReference type="PROSITE" id="PS00134">
    <property type="entry name" value="TRYPSIN_HIS"/>
    <property type="match status" value="1"/>
</dbReference>
<evidence type="ECO:0000256" key="3">
    <source>
        <dbReference type="SAM" id="MobiDB-lite"/>
    </source>
</evidence>
<feature type="compositionally biased region" description="Basic and acidic residues" evidence="3">
    <location>
        <begin position="1"/>
        <end position="15"/>
    </location>
</feature>
<dbReference type="InterPro" id="IPR043504">
    <property type="entry name" value="Peptidase_S1_PA_chymotrypsin"/>
</dbReference>
<dbReference type="PRINTS" id="PR00722">
    <property type="entry name" value="CHYMOTRYPSIN"/>
</dbReference>
<keyword evidence="2" id="KW-0378">Hydrolase</keyword>
<feature type="domain" description="Peptidase S1" evidence="4">
    <location>
        <begin position="86"/>
        <end position="315"/>
    </location>
</feature>
<keyword evidence="2" id="KW-0720">Serine protease</keyword>
<evidence type="ECO:0000256" key="2">
    <source>
        <dbReference type="RuleBase" id="RU363034"/>
    </source>
</evidence>
<dbReference type="SUPFAM" id="SSF50494">
    <property type="entry name" value="Trypsin-like serine proteases"/>
    <property type="match status" value="1"/>
</dbReference>
<keyword evidence="2" id="KW-0645">Protease</keyword>
<gene>
    <name evidence="5" type="primary">PRSS48</name>
</gene>
<dbReference type="EMBL" id="AAGW02045894">
    <property type="status" value="NOT_ANNOTATED_CDS"/>
    <property type="molecule type" value="Genomic_DNA"/>
</dbReference>
<dbReference type="PROSITE" id="PS50240">
    <property type="entry name" value="TRYPSIN_DOM"/>
    <property type="match status" value="1"/>
</dbReference>
<dbReference type="PROSITE" id="PS00135">
    <property type="entry name" value="TRYPSIN_SER"/>
    <property type="match status" value="1"/>
</dbReference>
<feature type="region of interest" description="Disordered" evidence="3">
    <location>
        <begin position="1"/>
        <end position="59"/>
    </location>
</feature>
<dbReference type="InterPro" id="IPR009003">
    <property type="entry name" value="Peptidase_S1_PA"/>
</dbReference>
<dbReference type="Pfam" id="PF00089">
    <property type="entry name" value="Trypsin"/>
    <property type="match status" value="1"/>
</dbReference>
<dbReference type="GeneTree" id="ENSGT00940000160791"/>
<reference evidence="5" key="2">
    <citation type="submission" date="2025-08" db="UniProtKB">
        <authorList>
            <consortium name="Ensembl"/>
        </authorList>
    </citation>
    <scope>IDENTIFICATION</scope>
    <source>
        <strain evidence="5">Thorbecke</strain>
    </source>
</reference>
<dbReference type="Ensembl" id="ENSOCUT00000047048.1">
    <property type="protein sequence ID" value="ENSOCUP00000038743.1"/>
    <property type="gene ID" value="ENSOCUG00000021850.2"/>
</dbReference>
<dbReference type="EMBL" id="AAGW02045893">
    <property type="status" value="NOT_ANNOTATED_CDS"/>
    <property type="molecule type" value="Genomic_DNA"/>
</dbReference>
<evidence type="ECO:0000256" key="1">
    <source>
        <dbReference type="ARBA" id="ARBA00023157"/>
    </source>
</evidence>
<dbReference type="InterPro" id="IPR001254">
    <property type="entry name" value="Trypsin_dom"/>
</dbReference>
<dbReference type="PANTHER" id="PTHR24253:SF162">
    <property type="entry name" value="SERINE PROTEASE 48"/>
    <property type="match status" value="1"/>
</dbReference>
<evidence type="ECO:0000259" key="4">
    <source>
        <dbReference type="PROSITE" id="PS50240"/>
    </source>
</evidence>
<sequence length="364" mass="39594">MWETRKKLLASDRPRSSQGHLGSEPADGRSFSLSPSPPPSPSLPLSSPTPSLSPPVGTRETGLSDFHVSFSPLSLVCGRPVLSSRIVGGQDAVEGRWPWQVSLQLADAHICGGSLISERWILTAAHCLQSVFYFFIVWLGSTKIGYSSKAVKYYVSKIIIHPKYDNRTADIALLKLASQVTFTSLITPICLPTIAKQLKIPPSCWVTGWGKTGTNLEEVELPIIHRQACERLYNPVGIFFPEMEPVITEDMLCAGDTRGMKDSCQGDSGGPLSCDIDGVWIQIGVVNWGLECGSSLPGVYTNVTYYQKWINTTISRAEVWHSNNLNLSNFLVLTALLSLAFLGPSYASGPNITRRVGNIAEAAA</sequence>
<keyword evidence="1" id="KW-1015">Disulfide bond</keyword>
<dbReference type="FunCoup" id="A0A5F9CZ54">
    <property type="interactions" value="37"/>
</dbReference>
<dbReference type="InParanoid" id="A0A5F9CZ54"/>
<organism evidence="5 6">
    <name type="scientific">Oryctolagus cuniculus</name>
    <name type="common">Rabbit</name>
    <dbReference type="NCBI Taxonomy" id="9986"/>
    <lineage>
        <taxon>Eukaryota</taxon>
        <taxon>Metazoa</taxon>
        <taxon>Chordata</taxon>
        <taxon>Craniata</taxon>
        <taxon>Vertebrata</taxon>
        <taxon>Euteleostomi</taxon>
        <taxon>Mammalia</taxon>
        <taxon>Eutheria</taxon>
        <taxon>Euarchontoglires</taxon>
        <taxon>Glires</taxon>
        <taxon>Lagomorpha</taxon>
        <taxon>Leporidae</taxon>
        <taxon>Oryctolagus</taxon>
    </lineage>
</organism>
<dbReference type="SMR" id="A0A5F9CZ54"/>
<dbReference type="Proteomes" id="UP000001811">
    <property type="component" value="Chromosome 15"/>
</dbReference>
<protein>
    <submittedName>
        <fullName evidence="5">Serine protease 48</fullName>
    </submittedName>
</protein>
<proteinExistence type="predicted"/>
<dbReference type="SMART" id="SM00020">
    <property type="entry name" value="Tryp_SPc"/>
    <property type="match status" value="1"/>
</dbReference>
<reference evidence="5 6" key="1">
    <citation type="journal article" date="2011" name="Nature">
        <title>A high-resolution map of human evolutionary constraint using 29 mammals.</title>
        <authorList>
            <person name="Lindblad-Toh K."/>
            <person name="Garber M."/>
            <person name="Zuk O."/>
            <person name="Lin M.F."/>
            <person name="Parker B.J."/>
            <person name="Washietl S."/>
            <person name="Kheradpour P."/>
            <person name="Ernst J."/>
            <person name="Jordan G."/>
            <person name="Mauceli E."/>
            <person name="Ward L.D."/>
            <person name="Lowe C.B."/>
            <person name="Holloway A.K."/>
            <person name="Clamp M."/>
            <person name="Gnerre S."/>
            <person name="Alfoldi J."/>
            <person name="Beal K."/>
            <person name="Chang J."/>
            <person name="Clawson H."/>
            <person name="Cuff J."/>
            <person name="Di Palma F."/>
            <person name="Fitzgerald S."/>
            <person name="Flicek P."/>
            <person name="Guttman M."/>
            <person name="Hubisz M.J."/>
            <person name="Jaffe D.B."/>
            <person name="Jungreis I."/>
            <person name="Kent W.J."/>
            <person name="Kostka D."/>
            <person name="Lara M."/>
            <person name="Martins A.L."/>
            <person name="Massingham T."/>
            <person name="Moltke I."/>
            <person name="Raney B.J."/>
            <person name="Rasmussen M.D."/>
            <person name="Robinson J."/>
            <person name="Stark A."/>
            <person name="Vilella A.J."/>
            <person name="Wen J."/>
            <person name="Xie X."/>
            <person name="Zody M.C."/>
            <person name="Baldwin J."/>
            <person name="Bloom T."/>
            <person name="Chin C.W."/>
            <person name="Heiman D."/>
            <person name="Nicol R."/>
            <person name="Nusbaum C."/>
            <person name="Young S."/>
            <person name="Wilkinson J."/>
            <person name="Worley K.C."/>
            <person name="Kovar C.L."/>
            <person name="Muzny D.M."/>
            <person name="Gibbs R.A."/>
            <person name="Cree A."/>
            <person name="Dihn H.H."/>
            <person name="Fowler G."/>
            <person name="Jhangiani S."/>
            <person name="Joshi V."/>
            <person name="Lee S."/>
            <person name="Lewis L.R."/>
            <person name="Nazareth L.V."/>
            <person name="Okwuonu G."/>
            <person name="Santibanez J."/>
            <person name="Warren W.C."/>
            <person name="Mardis E.R."/>
            <person name="Weinstock G.M."/>
            <person name="Wilson R.K."/>
            <person name="Delehaunty K."/>
            <person name="Dooling D."/>
            <person name="Fronik C."/>
            <person name="Fulton L."/>
            <person name="Fulton B."/>
            <person name="Graves T."/>
            <person name="Minx P."/>
            <person name="Sodergren E."/>
            <person name="Birney E."/>
            <person name="Margulies E.H."/>
            <person name="Herrero J."/>
            <person name="Green E.D."/>
            <person name="Haussler D."/>
            <person name="Siepel A."/>
            <person name="Goldman N."/>
            <person name="Pollard K.S."/>
            <person name="Pedersen J.S."/>
            <person name="Lander E.S."/>
            <person name="Kellis M."/>
        </authorList>
    </citation>
    <scope>NUCLEOTIDE SEQUENCE [LARGE SCALE GENOMIC DNA]</scope>
    <source>
        <strain evidence="5 6">Thorbecke inbred</strain>
    </source>
</reference>